<proteinExistence type="predicted"/>
<dbReference type="Proteomes" id="UP000624325">
    <property type="component" value="Unassembled WGS sequence"/>
</dbReference>
<evidence type="ECO:0000313" key="1">
    <source>
        <dbReference type="EMBL" id="GIF61690.1"/>
    </source>
</evidence>
<dbReference type="RefSeq" id="WP_203708505.1">
    <property type="nucleotide sequence ID" value="NZ_BAAALU010000018.1"/>
</dbReference>
<name>A0ABQ4CHA2_9ACTN</name>
<accession>A0ABQ4CHA2</accession>
<sequence>MTDTRMPPIPSRVTVDEFPVISAVRYGTGTDPVEYIVIVDCGEGTPTHRYATLHLYVRPGEVKARDGEYDLTWQQARRSLADRAGLIPVPHVEVVVLSREPGVCDEMAAFVDGEPASPTGPPARVTGHVLFLDTDDEEHWWMVAALRGISHLSPAAQQRITDEVTRIAAERGIDLDQLSEEYDQL</sequence>
<evidence type="ECO:0000313" key="2">
    <source>
        <dbReference type="Proteomes" id="UP000624325"/>
    </source>
</evidence>
<keyword evidence="2" id="KW-1185">Reference proteome</keyword>
<gene>
    <name evidence="1" type="ORF">Air01nite_77850</name>
</gene>
<comment type="caution">
    <text evidence="1">The sequence shown here is derived from an EMBL/GenBank/DDBJ whole genome shotgun (WGS) entry which is preliminary data.</text>
</comment>
<protein>
    <submittedName>
        <fullName evidence="1">Uncharacterized protein</fullName>
    </submittedName>
</protein>
<dbReference type="EMBL" id="BONC01000123">
    <property type="protein sequence ID" value="GIF61690.1"/>
    <property type="molecule type" value="Genomic_DNA"/>
</dbReference>
<organism evidence="1 2">
    <name type="scientific">Asanoa iriomotensis</name>
    <dbReference type="NCBI Taxonomy" id="234613"/>
    <lineage>
        <taxon>Bacteria</taxon>
        <taxon>Bacillati</taxon>
        <taxon>Actinomycetota</taxon>
        <taxon>Actinomycetes</taxon>
        <taxon>Micromonosporales</taxon>
        <taxon>Micromonosporaceae</taxon>
        <taxon>Asanoa</taxon>
    </lineage>
</organism>
<reference evidence="1 2" key="1">
    <citation type="submission" date="2021-01" db="EMBL/GenBank/DDBJ databases">
        <title>Whole genome shotgun sequence of Asanoa iriomotensis NBRC 100142.</title>
        <authorList>
            <person name="Komaki H."/>
            <person name="Tamura T."/>
        </authorList>
    </citation>
    <scope>NUCLEOTIDE SEQUENCE [LARGE SCALE GENOMIC DNA]</scope>
    <source>
        <strain evidence="1 2">NBRC 100142</strain>
    </source>
</reference>